<gene>
    <name evidence="1" type="ORF">NL394_04230</name>
</gene>
<dbReference type="CDD" id="cd00719">
    <property type="entry name" value="GIY-YIG_SF"/>
    <property type="match status" value="1"/>
</dbReference>
<proteinExistence type="predicted"/>
<protein>
    <submittedName>
        <fullName evidence="1">GIY-YIG nuclease family protein</fullName>
    </submittedName>
</protein>
<organism evidence="1 2">
    <name type="scientific">Paenarthrobacter ureafaciens</name>
    <dbReference type="NCBI Taxonomy" id="37931"/>
    <lineage>
        <taxon>Bacteria</taxon>
        <taxon>Bacillati</taxon>
        <taxon>Actinomycetota</taxon>
        <taxon>Actinomycetes</taxon>
        <taxon>Micrococcales</taxon>
        <taxon>Micrococcaceae</taxon>
        <taxon>Paenarthrobacter</taxon>
    </lineage>
</organism>
<sequence>MDYFKSLDADEFETALQHVLAKGRTFKPVESLAKLDGKEGAYIMVFDEYKQFYIGQSWDLRKRIKQHWGARKPFDRLIFGRSMYDSIFPVDELRALDNTRIFAARGRNPYAVEERAEADADPRFCLNRMMGGEPTPMARMLSGLSPRARTHGVGTASLSLKEYERERDAVHDSGAVDRSAAEAGLVEVLAAMDMSIHSVQREDGTQFLWSRRDSIASAAKCGDLSVQEYVAFLEAMGEKVVWPD</sequence>
<keyword evidence="2" id="KW-1185">Reference proteome</keyword>
<reference evidence="1" key="1">
    <citation type="submission" date="2022-07" db="EMBL/GenBank/DDBJ databases">
        <authorList>
            <person name="Wu T."/>
        </authorList>
    </citation>
    <scope>NUCLEOTIDE SEQUENCE</scope>
    <source>
        <strain evidence="1">SD-1</strain>
    </source>
</reference>
<accession>A0AAX3EL74</accession>
<evidence type="ECO:0000313" key="1">
    <source>
        <dbReference type="EMBL" id="UYV98443.1"/>
    </source>
</evidence>
<dbReference type="EMBL" id="CP101185">
    <property type="protein sequence ID" value="UYV98443.1"/>
    <property type="molecule type" value="Genomic_DNA"/>
</dbReference>
<evidence type="ECO:0000313" key="2">
    <source>
        <dbReference type="Proteomes" id="UP001163293"/>
    </source>
</evidence>
<name>A0AAX3EL74_PAEUR</name>
<dbReference type="RefSeq" id="WP_069695380.1">
    <property type="nucleotide sequence ID" value="NZ_CP043010.1"/>
</dbReference>
<dbReference type="Proteomes" id="UP001163293">
    <property type="component" value="Chromosome"/>
</dbReference>
<dbReference type="AlphaFoldDB" id="A0AAX3EL74"/>